<protein>
    <submittedName>
        <fullName evidence="1">Uncharacterized protein</fullName>
    </submittedName>
</protein>
<dbReference type="AlphaFoldDB" id="A0A3N4KEP8"/>
<dbReference type="OrthoDB" id="5416095at2759"/>
<dbReference type="InParanoid" id="A0A3N4KEP8"/>
<keyword evidence="2" id="KW-1185">Reference proteome</keyword>
<reference evidence="1 2" key="1">
    <citation type="journal article" date="2018" name="Nat. Ecol. Evol.">
        <title>Pezizomycetes genomes reveal the molecular basis of ectomycorrhizal truffle lifestyle.</title>
        <authorList>
            <person name="Murat C."/>
            <person name="Payen T."/>
            <person name="Noel B."/>
            <person name="Kuo A."/>
            <person name="Morin E."/>
            <person name="Chen J."/>
            <person name="Kohler A."/>
            <person name="Krizsan K."/>
            <person name="Balestrini R."/>
            <person name="Da Silva C."/>
            <person name="Montanini B."/>
            <person name="Hainaut M."/>
            <person name="Levati E."/>
            <person name="Barry K.W."/>
            <person name="Belfiori B."/>
            <person name="Cichocki N."/>
            <person name="Clum A."/>
            <person name="Dockter R.B."/>
            <person name="Fauchery L."/>
            <person name="Guy J."/>
            <person name="Iotti M."/>
            <person name="Le Tacon F."/>
            <person name="Lindquist E.A."/>
            <person name="Lipzen A."/>
            <person name="Malagnac F."/>
            <person name="Mello A."/>
            <person name="Molinier V."/>
            <person name="Miyauchi S."/>
            <person name="Poulain J."/>
            <person name="Riccioni C."/>
            <person name="Rubini A."/>
            <person name="Sitrit Y."/>
            <person name="Splivallo R."/>
            <person name="Traeger S."/>
            <person name="Wang M."/>
            <person name="Zifcakova L."/>
            <person name="Wipf D."/>
            <person name="Zambonelli A."/>
            <person name="Paolocci F."/>
            <person name="Nowrousian M."/>
            <person name="Ottonello S."/>
            <person name="Baldrian P."/>
            <person name="Spatafora J.W."/>
            <person name="Henrissat B."/>
            <person name="Nagy L.G."/>
            <person name="Aury J.M."/>
            <person name="Wincker P."/>
            <person name="Grigoriev I.V."/>
            <person name="Bonfante P."/>
            <person name="Martin F.M."/>
        </authorList>
    </citation>
    <scope>NUCLEOTIDE SEQUENCE [LARGE SCALE GENOMIC DNA]</scope>
    <source>
        <strain evidence="1 2">CCBAS932</strain>
    </source>
</reference>
<dbReference type="Proteomes" id="UP000277580">
    <property type="component" value="Unassembled WGS sequence"/>
</dbReference>
<proteinExistence type="predicted"/>
<evidence type="ECO:0000313" key="2">
    <source>
        <dbReference type="Proteomes" id="UP000277580"/>
    </source>
</evidence>
<name>A0A3N4KEP8_9PEZI</name>
<dbReference type="EMBL" id="ML119156">
    <property type="protein sequence ID" value="RPB08993.1"/>
    <property type="molecule type" value="Genomic_DNA"/>
</dbReference>
<sequence>MTETALIYTLHDTANGQTRNGYEFPGIRLWLDGTEFEPKLDKTNEDLEAQTQCVQYMAVDSALHPMRAIDGDKKPLRQWLKGVERCQKSGGEDYDLVQKKK</sequence>
<evidence type="ECO:0000313" key="1">
    <source>
        <dbReference type="EMBL" id="RPB08993.1"/>
    </source>
</evidence>
<gene>
    <name evidence="1" type="ORF">P167DRAFT_567524</name>
</gene>
<organism evidence="1 2">
    <name type="scientific">Morchella conica CCBAS932</name>
    <dbReference type="NCBI Taxonomy" id="1392247"/>
    <lineage>
        <taxon>Eukaryota</taxon>
        <taxon>Fungi</taxon>
        <taxon>Dikarya</taxon>
        <taxon>Ascomycota</taxon>
        <taxon>Pezizomycotina</taxon>
        <taxon>Pezizomycetes</taxon>
        <taxon>Pezizales</taxon>
        <taxon>Morchellaceae</taxon>
        <taxon>Morchella</taxon>
    </lineage>
</organism>
<accession>A0A3N4KEP8</accession>